<organism evidence="2 3">
    <name type="scientific">Aspergillus parasiticus</name>
    <dbReference type="NCBI Taxonomy" id="5067"/>
    <lineage>
        <taxon>Eukaryota</taxon>
        <taxon>Fungi</taxon>
        <taxon>Dikarya</taxon>
        <taxon>Ascomycota</taxon>
        <taxon>Pezizomycotina</taxon>
        <taxon>Eurotiomycetes</taxon>
        <taxon>Eurotiomycetidae</taxon>
        <taxon>Eurotiales</taxon>
        <taxon>Aspergillaceae</taxon>
        <taxon>Aspergillus</taxon>
        <taxon>Aspergillus subgen. Circumdati</taxon>
    </lineage>
</organism>
<evidence type="ECO:0000256" key="1">
    <source>
        <dbReference type="SAM" id="Phobius"/>
    </source>
</evidence>
<sequence length="66" mass="7568">MVFQVVNSSPSYCIILGFFFFLSFFFPRCQSTVFFACHLSVGKRILCSILFLPVVYQTERPSKSDA</sequence>
<dbReference type="VEuPathDB" id="FungiDB:BDV34DRAFT_177435"/>
<keyword evidence="1" id="KW-0472">Membrane</keyword>
<keyword evidence="3" id="KW-1185">Reference proteome</keyword>
<dbReference type="Proteomes" id="UP000326532">
    <property type="component" value="Unassembled WGS sequence"/>
</dbReference>
<accession>A0A5N6D8C0</accession>
<name>A0A5N6D8C0_ASPPA</name>
<reference evidence="2 3" key="1">
    <citation type="submission" date="2019-04" db="EMBL/GenBank/DDBJ databases">
        <title>Fungal friends and foes A comparative genomics study of 23 Aspergillus species from section Flavi.</title>
        <authorList>
            <consortium name="DOE Joint Genome Institute"/>
            <person name="Kjaerbolling I."/>
            <person name="Vesth T.C."/>
            <person name="Frisvad J.C."/>
            <person name="Nybo J.L."/>
            <person name="Theobald S."/>
            <person name="Kildgaard S."/>
            <person name="Petersen T.I."/>
            <person name="Kuo A."/>
            <person name="Sato A."/>
            <person name="Lyhne E.K."/>
            <person name="Kogle M.E."/>
            <person name="Wiebenga A."/>
            <person name="Kun R.S."/>
            <person name="Lubbers R.J."/>
            <person name="Makela M.R."/>
            <person name="Barry K."/>
            <person name="Chovatia M."/>
            <person name="Clum A."/>
            <person name="Daum C."/>
            <person name="Haridas S."/>
            <person name="He G."/>
            <person name="LaButti K."/>
            <person name="Lipzen A."/>
            <person name="Mondo S."/>
            <person name="Pangilinan J."/>
            <person name="Riley R."/>
            <person name="Salamov A."/>
            <person name="Simmons B.A."/>
            <person name="Magnuson J.K."/>
            <person name="Henrissat B."/>
            <person name="Mortensen U.H."/>
            <person name="Larsen T.O."/>
            <person name="De vries R.P."/>
            <person name="Grigoriev I.V."/>
            <person name="Machida M."/>
            <person name="Baker S.E."/>
            <person name="Andersen M.R."/>
        </authorList>
    </citation>
    <scope>NUCLEOTIDE SEQUENCE [LARGE SCALE GENOMIC DNA]</scope>
    <source>
        <strain evidence="2 3">CBS 117618</strain>
    </source>
</reference>
<dbReference type="EMBL" id="ML735025">
    <property type="protein sequence ID" value="KAB8201189.1"/>
    <property type="molecule type" value="Genomic_DNA"/>
</dbReference>
<protein>
    <submittedName>
        <fullName evidence="2">Uncharacterized protein</fullName>
    </submittedName>
</protein>
<dbReference type="AlphaFoldDB" id="A0A5N6D8C0"/>
<proteinExistence type="predicted"/>
<feature type="transmembrane region" description="Helical" evidence="1">
    <location>
        <begin position="6"/>
        <end position="26"/>
    </location>
</feature>
<feature type="transmembrane region" description="Helical" evidence="1">
    <location>
        <begin position="33"/>
        <end position="56"/>
    </location>
</feature>
<evidence type="ECO:0000313" key="2">
    <source>
        <dbReference type="EMBL" id="KAB8201189.1"/>
    </source>
</evidence>
<gene>
    <name evidence="2" type="ORF">BDV34DRAFT_177435</name>
</gene>
<evidence type="ECO:0000313" key="3">
    <source>
        <dbReference type="Proteomes" id="UP000326532"/>
    </source>
</evidence>
<keyword evidence="1" id="KW-1133">Transmembrane helix</keyword>
<keyword evidence="1" id="KW-0812">Transmembrane</keyword>